<gene>
    <name evidence="7" type="ORF">FNB79_01960</name>
</gene>
<evidence type="ECO:0000259" key="6">
    <source>
        <dbReference type="Pfam" id="PF07687"/>
    </source>
</evidence>
<dbReference type="InterPro" id="IPR047177">
    <property type="entry name" value="Pept_M20A"/>
</dbReference>
<dbReference type="GO" id="GO:0006508">
    <property type="term" value="P:proteolysis"/>
    <property type="evidence" value="ECO:0007669"/>
    <property type="project" value="UniProtKB-KW"/>
</dbReference>
<dbReference type="InterPro" id="IPR036264">
    <property type="entry name" value="Bact_exopeptidase_dim_dom"/>
</dbReference>
<dbReference type="OrthoDB" id="9792335at2"/>
<accession>A0A516GN44</accession>
<keyword evidence="8" id="KW-1185">Reference proteome</keyword>
<dbReference type="PANTHER" id="PTHR45962">
    <property type="entry name" value="N-FATTY-ACYL-AMINO ACID SYNTHASE/HYDROLASE PM20D1"/>
    <property type="match status" value="1"/>
</dbReference>
<dbReference type="Pfam" id="PF01546">
    <property type="entry name" value="Peptidase_M20"/>
    <property type="match status" value="1"/>
</dbReference>
<dbReference type="EMBL" id="CP041637">
    <property type="protein sequence ID" value="QDO92790.1"/>
    <property type="molecule type" value="Genomic_DNA"/>
</dbReference>
<evidence type="ECO:0000256" key="2">
    <source>
        <dbReference type="ARBA" id="ARBA00022670"/>
    </source>
</evidence>
<dbReference type="InterPro" id="IPR002933">
    <property type="entry name" value="Peptidase_M20"/>
</dbReference>
<keyword evidence="3" id="KW-0479">Metal-binding</keyword>
<organism evidence="7 8">
    <name type="scientific">Formosa sediminum</name>
    <dbReference type="NCBI Taxonomy" id="2594004"/>
    <lineage>
        <taxon>Bacteria</taxon>
        <taxon>Pseudomonadati</taxon>
        <taxon>Bacteroidota</taxon>
        <taxon>Flavobacteriia</taxon>
        <taxon>Flavobacteriales</taxon>
        <taxon>Flavobacteriaceae</taxon>
        <taxon>Formosa</taxon>
    </lineage>
</organism>
<dbReference type="Pfam" id="PF07687">
    <property type="entry name" value="M20_dimer"/>
    <property type="match status" value="1"/>
</dbReference>
<keyword evidence="5" id="KW-0862">Zinc</keyword>
<keyword evidence="4 7" id="KW-0378">Hydrolase</keyword>
<dbReference type="Gene3D" id="1.10.150.900">
    <property type="match status" value="1"/>
</dbReference>
<name>A0A516GN44_9FLAO</name>
<evidence type="ECO:0000256" key="3">
    <source>
        <dbReference type="ARBA" id="ARBA00022723"/>
    </source>
</evidence>
<dbReference type="AlphaFoldDB" id="A0A516GN44"/>
<dbReference type="SUPFAM" id="SSF53187">
    <property type="entry name" value="Zn-dependent exopeptidases"/>
    <property type="match status" value="1"/>
</dbReference>
<dbReference type="Gene3D" id="3.40.630.10">
    <property type="entry name" value="Zn peptidases"/>
    <property type="match status" value="1"/>
</dbReference>
<evidence type="ECO:0000256" key="4">
    <source>
        <dbReference type="ARBA" id="ARBA00022801"/>
    </source>
</evidence>
<dbReference type="GO" id="GO:0046872">
    <property type="term" value="F:metal ion binding"/>
    <property type="evidence" value="ECO:0007669"/>
    <property type="project" value="UniProtKB-KW"/>
</dbReference>
<evidence type="ECO:0000256" key="1">
    <source>
        <dbReference type="ARBA" id="ARBA00006247"/>
    </source>
</evidence>
<dbReference type="RefSeq" id="WP_143379699.1">
    <property type="nucleotide sequence ID" value="NZ_CP041637.1"/>
</dbReference>
<dbReference type="SUPFAM" id="SSF55031">
    <property type="entry name" value="Bacterial exopeptidase dimerisation domain"/>
    <property type="match status" value="1"/>
</dbReference>
<protein>
    <submittedName>
        <fullName evidence="7">M20/M25/M40 family metallo-hydrolase</fullName>
    </submittedName>
</protein>
<evidence type="ECO:0000256" key="5">
    <source>
        <dbReference type="ARBA" id="ARBA00022833"/>
    </source>
</evidence>
<dbReference type="KEGG" id="fop:FNB79_01960"/>
<dbReference type="Proteomes" id="UP000319209">
    <property type="component" value="Chromosome"/>
</dbReference>
<dbReference type="InterPro" id="IPR011650">
    <property type="entry name" value="Peptidase_M20_dimer"/>
</dbReference>
<evidence type="ECO:0000313" key="7">
    <source>
        <dbReference type="EMBL" id="QDO92790.1"/>
    </source>
</evidence>
<reference evidence="7 8" key="1">
    <citation type="submission" date="2019-07" db="EMBL/GenBank/DDBJ databases">
        <title>Genome sequencing for Formosa sp. PS13.</title>
        <authorList>
            <person name="Park S.-J."/>
        </authorList>
    </citation>
    <scope>NUCLEOTIDE SEQUENCE [LARGE SCALE GENOMIC DNA]</scope>
    <source>
        <strain evidence="7 8">PS13</strain>
    </source>
</reference>
<keyword evidence="2" id="KW-0645">Protease</keyword>
<feature type="domain" description="Peptidase M20 dimerisation" evidence="6">
    <location>
        <begin position="240"/>
        <end position="369"/>
    </location>
</feature>
<dbReference type="Gene3D" id="3.30.70.360">
    <property type="match status" value="1"/>
</dbReference>
<proteinExistence type="inferred from homology"/>
<sequence length="474" mass="53642">MSEKLSLFFLLLCFTFQIQSQNLSLKTTIKDHGENLNIEETLSKYIQFESISGNEIEAGKWFKSLCEQNGLYVQQMGDTNGNYNFTASIYPLDHNLPNIILLNHIDVVPAGDITKWEHNAFSGDITDTEIWGRGAFDNKGNGIMHLFSVIEILKKYGHTKMPYNVTLLAVSCEEKECNGGGAEYVIQNYLNTLNPIVVLGEGPPGFNGILDSKPNQNLFGISITNKRPLWLELSLEVKTSAHGSITPINYANKGMIKALDNLIEKRQKVVYNDINLNILKQLGQWETGIKSVALKHPRLFKIFIAPKLRHKPELLSLFSNSITLTSVDSHNSVINVIPDEVTALLDCRLLPHQTNEEFVAEVKKQLKNKRIKIKIIKESPIVPASNYESQFYINIKNAIEKNYPNAKTLSVSVPNYNDASFFRAQGINSFCFTPMQFDRHYLEYIHNVNERIPRGVLIPGTQTFIDVIESCFIQ</sequence>
<dbReference type="PANTHER" id="PTHR45962:SF1">
    <property type="entry name" value="N-FATTY-ACYL-AMINO ACID SYNTHASE_HYDROLASE PM20D1"/>
    <property type="match status" value="1"/>
</dbReference>
<dbReference type="GO" id="GO:0008233">
    <property type="term" value="F:peptidase activity"/>
    <property type="evidence" value="ECO:0007669"/>
    <property type="project" value="UniProtKB-KW"/>
</dbReference>
<comment type="similarity">
    <text evidence="1">Belongs to the peptidase M20A family.</text>
</comment>
<evidence type="ECO:0000313" key="8">
    <source>
        <dbReference type="Proteomes" id="UP000319209"/>
    </source>
</evidence>